<feature type="compositionally biased region" description="Polar residues" evidence="1">
    <location>
        <begin position="71"/>
        <end position="90"/>
    </location>
</feature>
<evidence type="ECO:0000313" key="2">
    <source>
        <dbReference type="EMBL" id="KAK0505111.1"/>
    </source>
</evidence>
<accession>A0AA39QML4</accession>
<reference evidence="2" key="1">
    <citation type="submission" date="2023-06" db="EMBL/GenBank/DDBJ databases">
        <authorList>
            <consortium name="Lawrence Berkeley National Laboratory"/>
            <person name="Ahrendt S."/>
            <person name="Sahu N."/>
            <person name="Indic B."/>
            <person name="Wong-Bajracharya J."/>
            <person name="Merenyi Z."/>
            <person name="Ke H.-M."/>
            <person name="Monk M."/>
            <person name="Kocsube S."/>
            <person name="Drula E."/>
            <person name="Lipzen A."/>
            <person name="Balint B."/>
            <person name="Henrissat B."/>
            <person name="Andreopoulos B."/>
            <person name="Martin F.M."/>
            <person name="Harder C.B."/>
            <person name="Rigling D."/>
            <person name="Ford K.L."/>
            <person name="Foster G.D."/>
            <person name="Pangilinan J."/>
            <person name="Papanicolaou A."/>
            <person name="Barry K."/>
            <person name="LaButti K."/>
            <person name="Viragh M."/>
            <person name="Koriabine M."/>
            <person name="Yan M."/>
            <person name="Riley R."/>
            <person name="Champramary S."/>
            <person name="Plett K.L."/>
            <person name="Tsai I.J."/>
            <person name="Slot J."/>
            <person name="Sipos G."/>
            <person name="Plett J."/>
            <person name="Nagy L.G."/>
            <person name="Grigoriev I.V."/>
        </authorList>
    </citation>
    <scope>NUCLEOTIDE SEQUENCE</scope>
    <source>
        <strain evidence="2">HWK02</strain>
    </source>
</reference>
<sequence>MNISSTSVLSYTTTTLRPTPFTSPVPLVRSPSTSTSSTQPRTPPKNHTRPYPRCPTTSASANASQTSPASFSKSGTLSDAGSSLSYSTTARPSGPRIFITLDQVATTRTQPSSLPVSWEVTADDPDPRYIRGECNDSNWRMFVGAAMRAMLPAALSKCVKATPTEVLVGRSTYVNCVMQFSDRGVYAERQGDVRGVNRRFGRAVVLCGVV</sequence>
<organism evidence="2 3">
    <name type="scientific">Armillaria luteobubalina</name>
    <dbReference type="NCBI Taxonomy" id="153913"/>
    <lineage>
        <taxon>Eukaryota</taxon>
        <taxon>Fungi</taxon>
        <taxon>Dikarya</taxon>
        <taxon>Basidiomycota</taxon>
        <taxon>Agaricomycotina</taxon>
        <taxon>Agaricomycetes</taxon>
        <taxon>Agaricomycetidae</taxon>
        <taxon>Agaricales</taxon>
        <taxon>Marasmiineae</taxon>
        <taxon>Physalacriaceae</taxon>
        <taxon>Armillaria</taxon>
    </lineage>
</organism>
<dbReference type="EMBL" id="JAUEPU010000002">
    <property type="protein sequence ID" value="KAK0505111.1"/>
    <property type="molecule type" value="Genomic_DNA"/>
</dbReference>
<comment type="caution">
    <text evidence="2">The sequence shown here is derived from an EMBL/GenBank/DDBJ whole genome shotgun (WGS) entry which is preliminary data.</text>
</comment>
<name>A0AA39QML4_9AGAR</name>
<dbReference type="Proteomes" id="UP001175228">
    <property type="component" value="Unassembled WGS sequence"/>
</dbReference>
<gene>
    <name evidence="2" type="ORF">EDD18DRAFT_325244</name>
</gene>
<proteinExistence type="predicted"/>
<feature type="region of interest" description="Disordered" evidence="1">
    <location>
        <begin position="1"/>
        <end position="90"/>
    </location>
</feature>
<dbReference type="AlphaFoldDB" id="A0AA39QML4"/>
<evidence type="ECO:0000256" key="1">
    <source>
        <dbReference type="SAM" id="MobiDB-lite"/>
    </source>
</evidence>
<keyword evidence="3" id="KW-1185">Reference proteome</keyword>
<feature type="compositionally biased region" description="Low complexity" evidence="1">
    <location>
        <begin position="56"/>
        <end position="70"/>
    </location>
</feature>
<feature type="compositionally biased region" description="Low complexity" evidence="1">
    <location>
        <begin position="1"/>
        <end position="40"/>
    </location>
</feature>
<evidence type="ECO:0000313" key="3">
    <source>
        <dbReference type="Proteomes" id="UP001175228"/>
    </source>
</evidence>
<protein>
    <submittedName>
        <fullName evidence="2">Uncharacterized protein</fullName>
    </submittedName>
</protein>